<dbReference type="Pfam" id="PF07396">
    <property type="entry name" value="Porin_O_P"/>
    <property type="match status" value="1"/>
</dbReference>
<sequence length="375" mass="39368">MDIRLILLAAGGAATVTPSAQAGEEKKGVTPYMLVFADSAWFDGSARPGGEDSARDVTLAEIGLKFETRAIKGRLAYDFSGDGQWQDAALSHASGDFTFEIGQFKEPASLDKLTPPGDTLFLETARFTKAFGIGRRLGVAVRYSNDFLSLSGAVTSGSLDDEPESGFGVGQTAFSARLTATPIRSDLTVHFGAYARTLDYDGHGAVFGGTPGTVLAGKSHYVKLDVLKGPEAERSHLAGLEAALSRGPLFVSAEYARLDVETPAGDGVLSGGYVQASLALTGETRPYSPGYGAFQAISPARPVSEGGPGAVELSLRADQLDFSEFAAGRTTAVTAGVTWTPADNVRVMVNRTEEFHDGTGRSDGSSWAFRVQASF</sequence>
<dbReference type="AlphaFoldDB" id="A0A4S2GZ20"/>
<evidence type="ECO:0000313" key="2">
    <source>
        <dbReference type="Proteomes" id="UP000308054"/>
    </source>
</evidence>
<evidence type="ECO:0000313" key="1">
    <source>
        <dbReference type="EMBL" id="TGY88386.1"/>
    </source>
</evidence>
<dbReference type="RefSeq" id="WP_135996232.1">
    <property type="nucleotide sequence ID" value="NZ_CP071057.1"/>
</dbReference>
<dbReference type="OrthoDB" id="7217987at2"/>
<proteinExistence type="predicted"/>
<accession>A0A4S2GZ20</accession>
<dbReference type="InterPro" id="IPR023614">
    <property type="entry name" value="Porin_dom_sf"/>
</dbReference>
<dbReference type="Gene3D" id="2.40.160.10">
    <property type="entry name" value="Porin"/>
    <property type="match status" value="1"/>
</dbReference>
<name>A0A4S2GZ20_9PROT</name>
<protein>
    <recommendedName>
        <fullName evidence="3">Porin</fullName>
    </recommendedName>
</protein>
<organism evidence="1 2">
    <name type="scientific">Marinicauda algicola</name>
    <dbReference type="NCBI Taxonomy" id="2029849"/>
    <lineage>
        <taxon>Bacteria</taxon>
        <taxon>Pseudomonadati</taxon>
        <taxon>Pseudomonadota</taxon>
        <taxon>Alphaproteobacteria</taxon>
        <taxon>Maricaulales</taxon>
        <taxon>Maricaulaceae</taxon>
        <taxon>Marinicauda</taxon>
    </lineage>
</organism>
<dbReference type="EMBL" id="SRXW01000003">
    <property type="protein sequence ID" value="TGY88386.1"/>
    <property type="molecule type" value="Genomic_DNA"/>
</dbReference>
<reference evidence="1 2" key="1">
    <citation type="journal article" date="2017" name="Int. J. Syst. Evol. Microbiol.">
        <title>Marinicauda algicola sp. nov., isolated from a marine red alga Rhodosorus marinus.</title>
        <authorList>
            <person name="Jeong S.E."/>
            <person name="Jeon S.H."/>
            <person name="Chun B.H."/>
            <person name="Kim D.W."/>
            <person name="Jeon C.O."/>
        </authorList>
    </citation>
    <scope>NUCLEOTIDE SEQUENCE [LARGE SCALE GENOMIC DNA]</scope>
    <source>
        <strain evidence="1 2">JCM 31718</strain>
    </source>
</reference>
<comment type="caution">
    <text evidence="1">The sequence shown here is derived from an EMBL/GenBank/DDBJ whole genome shotgun (WGS) entry which is preliminary data.</text>
</comment>
<dbReference type="Proteomes" id="UP000308054">
    <property type="component" value="Unassembled WGS sequence"/>
</dbReference>
<keyword evidence="2" id="KW-1185">Reference proteome</keyword>
<gene>
    <name evidence="1" type="ORF">E5163_11235</name>
</gene>
<evidence type="ECO:0008006" key="3">
    <source>
        <dbReference type="Google" id="ProtNLM"/>
    </source>
</evidence>
<dbReference type="InterPro" id="IPR010870">
    <property type="entry name" value="Porin_O/P"/>
</dbReference>
<dbReference type="SUPFAM" id="SSF56935">
    <property type="entry name" value="Porins"/>
    <property type="match status" value="1"/>
</dbReference>